<accession>A0A0E3AXL9</accession>
<dbReference type="AlphaFoldDB" id="A0A0E3AXL9"/>
<dbReference type="GO" id="GO:0016757">
    <property type="term" value="F:glycosyltransferase activity"/>
    <property type="evidence" value="ECO:0007669"/>
    <property type="project" value="UniProtKB-KW"/>
</dbReference>
<keyword evidence="1" id="KW-0812">Transmembrane</keyword>
<dbReference type="RefSeq" id="WP_002739563.1">
    <property type="nucleotide sequence ID" value="NZ_CP012030.1"/>
</dbReference>
<organism evidence="2">
    <name type="scientific">Leptospira borgpetersenii serovar Ballum</name>
    <dbReference type="NCBI Taxonomy" id="280505"/>
    <lineage>
        <taxon>Bacteria</taxon>
        <taxon>Pseudomonadati</taxon>
        <taxon>Spirochaetota</taxon>
        <taxon>Spirochaetia</taxon>
        <taxon>Leptospirales</taxon>
        <taxon>Leptospiraceae</taxon>
        <taxon>Leptospira</taxon>
    </lineage>
</organism>
<feature type="transmembrane region" description="Helical" evidence="1">
    <location>
        <begin position="233"/>
        <end position="252"/>
    </location>
</feature>
<evidence type="ECO:0000313" key="2">
    <source>
        <dbReference type="EMBL" id="ALO28364.1"/>
    </source>
</evidence>
<name>A0A0E3AXL9_LEPBO</name>
<proteinExistence type="predicted"/>
<protein>
    <submittedName>
        <fullName evidence="2">Dolichyl-phosphate-mannose-protein mannosyltransferase</fullName>
    </submittedName>
</protein>
<dbReference type="PATRIC" id="fig|280505.15.peg.4134"/>
<sequence>MKAELDTLPSKIRCLFVNPLFILPLFILLYALSSFLIWKKYDWNPSSQINFGIQFAIQNAAKTPKGAVVFLGRPGDLGAGYDGQIFYYYSRMLSEFNLNWPKGFEENIRASRIGYPLFVSIFGWFGTWGTVFGMYFLNVTLILISWFLLRDLCGERYRIYSSLYLFSPFLLGSYSLLVSDAVLTGFLVITFWFYKKEKWIWFFLFGGISILTKEQALFLLFPLGIESLSKKKWNDAATIASTLFLPFLWAVFLKIQFPNWSPTRFTDFFTPLDGLIGYWKEINRTVIVSFLQVPNFETGLILFAKKFSRVPIFILFTVSLFILSSGNWKKGIAGRLAFFLVMFSVFSAGYVLYWSSYENVSRMFTVSTAFLIFWKLEDDSISDFAYWIVTGSIVFIFLLKLTFISSTLPYEIWK</sequence>
<feature type="transmembrane region" description="Helical" evidence="1">
    <location>
        <begin position="199"/>
        <end position="221"/>
    </location>
</feature>
<dbReference type="EMBL" id="CP012030">
    <property type="protein sequence ID" value="ALO28364.1"/>
    <property type="molecule type" value="Genomic_DNA"/>
</dbReference>
<keyword evidence="1" id="KW-0472">Membrane</keyword>
<feature type="transmembrane region" description="Helical" evidence="1">
    <location>
        <begin position="336"/>
        <end position="355"/>
    </location>
</feature>
<feature type="transmembrane region" description="Helical" evidence="1">
    <location>
        <begin position="384"/>
        <end position="404"/>
    </location>
</feature>
<keyword evidence="1" id="KW-1133">Transmembrane helix</keyword>
<keyword evidence="2" id="KW-0808">Transferase</keyword>
<evidence type="ECO:0000313" key="3">
    <source>
        <dbReference type="Proteomes" id="UP000058857"/>
    </source>
</evidence>
<reference evidence="2 3" key="1">
    <citation type="journal article" date="2015" name="PLoS Negl. Trop. Dis.">
        <title>Distribution of Plasmids in Distinct Leptospira Pathogenic Species.</title>
        <authorList>
            <person name="Wang Y."/>
            <person name="Zhuang X."/>
            <person name="Zhong Y."/>
            <person name="Zhang C."/>
            <person name="Zhang Y."/>
            <person name="Zeng L."/>
            <person name="Zhu Y."/>
            <person name="He P."/>
            <person name="Dong K."/>
            <person name="Pal U."/>
            <person name="Guo X."/>
            <person name="Qin J."/>
        </authorList>
    </citation>
    <scope>NUCLEOTIDE SEQUENCE [LARGE SCALE GENOMIC DNA]</scope>
    <source>
        <strain evidence="2 3">56604</strain>
    </source>
</reference>
<dbReference type="Proteomes" id="UP000058857">
    <property type="component" value="Chromosome 2"/>
</dbReference>
<gene>
    <name evidence="2" type="ORF">LBBP_04246</name>
</gene>
<dbReference type="InterPro" id="IPR058226">
    <property type="entry name" value="AZOBR_p60025-like"/>
</dbReference>
<feature type="transmembrane region" description="Helical" evidence="1">
    <location>
        <begin position="121"/>
        <end position="149"/>
    </location>
</feature>
<feature type="transmembrane region" description="Helical" evidence="1">
    <location>
        <begin position="169"/>
        <end position="193"/>
    </location>
</feature>
<feature type="transmembrane region" description="Helical" evidence="1">
    <location>
        <begin position="12"/>
        <end position="38"/>
    </location>
</feature>
<evidence type="ECO:0000256" key="1">
    <source>
        <dbReference type="SAM" id="Phobius"/>
    </source>
</evidence>
<keyword evidence="2" id="KW-0328">Glycosyltransferase</keyword>
<feature type="transmembrane region" description="Helical" evidence="1">
    <location>
        <begin position="307"/>
        <end position="324"/>
    </location>
</feature>
<dbReference type="NCBIfam" id="NF046093">
    <property type="entry name" value="AZOBR_p60025_fam"/>
    <property type="match status" value="1"/>
</dbReference>